<proteinExistence type="predicted"/>
<dbReference type="SUPFAM" id="SSF56112">
    <property type="entry name" value="Protein kinase-like (PK-like)"/>
    <property type="match status" value="1"/>
</dbReference>
<organism evidence="3 4">
    <name type="scientific">Lophiotrema nucula</name>
    <dbReference type="NCBI Taxonomy" id="690887"/>
    <lineage>
        <taxon>Eukaryota</taxon>
        <taxon>Fungi</taxon>
        <taxon>Dikarya</taxon>
        <taxon>Ascomycota</taxon>
        <taxon>Pezizomycotina</taxon>
        <taxon>Dothideomycetes</taxon>
        <taxon>Pleosporomycetidae</taxon>
        <taxon>Pleosporales</taxon>
        <taxon>Lophiotremataceae</taxon>
        <taxon>Lophiotrema</taxon>
    </lineage>
</organism>
<reference evidence="3" key="1">
    <citation type="journal article" date="2020" name="Stud. Mycol.">
        <title>101 Dothideomycetes genomes: a test case for predicting lifestyles and emergence of pathogens.</title>
        <authorList>
            <person name="Haridas S."/>
            <person name="Albert R."/>
            <person name="Binder M."/>
            <person name="Bloem J."/>
            <person name="Labutti K."/>
            <person name="Salamov A."/>
            <person name="Andreopoulos B."/>
            <person name="Baker S."/>
            <person name="Barry K."/>
            <person name="Bills G."/>
            <person name="Bluhm B."/>
            <person name="Cannon C."/>
            <person name="Castanera R."/>
            <person name="Culley D."/>
            <person name="Daum C."/>
            <person name="Ezra D."/>
            <person name="Gonzalez J."/>
            <person name="Henrissat B."/>
            <person name="Kuo A."/>
            <person name="Liang C."/>
            <person name="Lipzen A."/>
            <person name="Lutzoni F."/>
            <person name="Magnuson J."/>
            <person name="Mondo S."/>
            <person name="Nolan M."/>
            <person name="Ohm R."/>
            <person name="Pangilinan J."/>
            <person name="Park H.-J."/>
            <person name="Ramirez L."/>
            <person name="Alfaro M."/>
            <person name="Sun H."/>
            <person name="Tritt A."/>
            <person name="Yoshinaga Y."/>
            <person name="Zwiers L.-H."/>
            <person name="Turgeon B."/>
            <person name="Goodwin S."/>
            <person name="Spatafora J."/>
            <person name="Crous P."/>
            <person name="Grigoriev I."/>
        </authorList>
    </citation>
    <scope>NUCLEOTIDE SEQUENCE</scope>
    <source>
        <strain evidence="3">CBS 627.86</strain>
    </source>
</reference>
<gene>
    <name evidence="3" type="ORF">BDV96DRAFT_600274</name>
</gene>
<accession>A0A6A5Z7W5</accession>
<dbReference type="EMBL" id="ML977324">
    <property type="protein sequence ID" value="KAF2115143.1"/>
    <property type="molecule type" value="Genomic_DNA"/>
</dbReference>
<protein>
    <submittedName>
        <fullName evidence="3">Kinase-like domain-containing protein</fullName>
    </submittedName>
</protein>
<dbReference type="Gene3D" id="3.30.200.20">
    <property type="entry name" value="Phosphorylase Kinase, domain 1"/>
    <property type="match status" value="1"/>
</dbReference>
<dbReference type="PANTHER" id="PTHR21310">
    <property type="entry name" value="AMINOGLYCOSIDE PHOSPHOTRANSFERASE-RELATED-RELATED"/>
    <property type="match status" value="1"/>
</dbReference>
<dbReference type="AlphaFoldDB" id="A0A6A5Z7W5"/>
<dbReference type="PANTHER" id="PTHR21310:SF51">
    <property type="entry name" value="AMINOGLYCOSIDE PHOSPHOTRANSFERASE DOMAIN-CONTAINING PROTEIN"/>
    <property type="match status" value="1"/>
</dbReference>
<dbReference type="GO" id="GO:0016301">
    <property type="term" value="F:kinase activity"/>
    <property type="evidence" value="ECO:0007669"/>
    <property type="project" value="UniProtKB-KW"/>
</dbReference>
<feature type="domain" description="Aminoglycoside phosphotransferase" evidence="2">
    <location>
        <begin position="269"/>
        <end position="324"/>
    </location>
</feature>
<evidence type="ECO:0000256" key="1">
    <source>
        <dbReference type="SAM" id="MobiDB-lite"/>
    </source>
</evidence>
<keyword evidence="3" id="KW-0418">Kinase</keyword>
<dbReference type="OrthoDB" id="10003767at2759"/>
<feature type="region of interest" description="Disordered" evidence="1">
    <location>
        <begin position="1"/>
        <end position="30"/>
    </location>
</feature>
<dbReference type="Pfam" id="PF01636">
    <property type="entry name" value="APH"/>
    <property type="match status" value="1"/>
</dbReference>
<dbReference type="InterPro" id="IPR011009">
    <property type="entry name" value="Kinase-like_dom_sf"/>
</dbReference>
<keyword evidence="3" id="KW-0808">Transferase</keyword>
<sequence length="473" mass="52899">MSSITSNFPAFAQGNDMPQSTHAKQPAAGRQDFETIQAIPDEAFIQLFLKKMEPAESHKEACQVKMRISGSYHLCVFIEAADMSTFVIKVPAAGTPALWQSEEDGANLRSEVGTMNLIRKTTSIPVPEVFAFNETLLNPIGAPYILMEAMSGQCAMSLWFGVTENNVITQQNIDSASPELEAKRMNFLKSLASYMAELTKFSFDAIGMLNFDIDPEDPFVDDWYVWNDEEGGMVGNSPWNISQDFISSVLVGNALNCPPEMLETPMIKGLTNFLAWLFQCVPLVESMAKGDEEESFVLMHNDLHLRNILVDEDGNVTGIIDWDASLTVPRTIGPASLPIFLEEDWWREGLCLHSTQKLDFYRRVYAQYMIAATGRKGDGVYTFKSCIYSAAIRTPNSFEDAIFFVEKFIQSSALLREHYDVETLLCEAGRWTGDINEPIYTLLRETVMPEVLAPLVPPKILKTVGAARKRVSE</sequence>
<evidence type="ECO:0000313" key="4">
    <source>
        <dbReference type="Proteomes" id="UP000799770"/>
    </source>
</evidence>
<evidence type="ECO:0000313" key="3">
    <source>
        <dbReference type="EMBL" id="KAF2115143.1"/>
    </source>
</evidence>
<name>A0A6A5Z7W5_9PLEO</name>
<dbReference type="Proteomes" id="UP000799770">
    <property type="component" value="Unassembled WGS sequence"/>
</dbReference>
<keyword evidence="4" id="KW-1185">Reference proteome</keyword>
<evidence type="ECO:0000259" key="2">
    <source>
        <dbReference type="Pfam" id="PF01636"/>
    </source>
</evidence>
<dbReference type="InterPro" id="IPR051678">
    <property type="entry name" value="AGP_Transferase"/>
</dbReference>
<dbReference type="InterPro" id="IPR002575">
    <property type="entry name" value="Aminoglycoside_PTrfase"/>
</dbReference>
<dbReference type="Gene3D" id="3.90.1200.10">
    <property type="match status" value="1"/>
</dbReference>